<keyword evidence="3" id="KW-1185">Reference proteome</keyword>
<dbReference type="EMBL" id="JAGMUX010000028">
    <property type="protein sequence ID" value="KAH7220441.1"/>
    <property type="molecule type" value="Genomic_DNA"/>
</dbReference>
<reference evidence="2" key="1">
    <citation type="journal article" date="2021" name="Nat. Commun.">
        <title>Genetic determinants of endophytism in the Arabidopsis root mycobiome.</title>
        <authorList>
            <person name="Mesny F."/>
            <person name="Miyauchi S."/>
            <person name="Thiergart T."/>
            <person name="Pickel B."/>
            <person name="Atanasova L."/>
            <person name="Karlsson M."/>
            <person name="Huettel B."/>
            <person name="Barry K.W."/>
            <person name="Haridas S."/>
            <person name="Chen C."/>
            <person name="Bauer D."/>
            <person name="Andreopoulos W."/>
            <person name="Pangilinan J."/>
            <person name="LaButti K."/>
            <person name="Riley R."/>
            <person name="Lipzen A."/>
            <person name="Clum A."/>
            <person name="Drula E."/>
            <person name="Henrissat B."/>
            <person name="Kohler A."/>
            <person name="Grigoriev I.V."/>
            <person name="Martin F.M."/>
            <person name="Hacquard S."/>
        </authorList>
    </citation>
    <scope>NUCLEOTIDE SEQUENCE</scope>
    <source>
        <strain evidence="2">MPI-CAGE-AT-0023</strain>
    </source>
</reference>
<feature type="region of interest" description="Disordered" evidence="1">
    <location>
        <begin position="200"/>
        <end position="230"/>
    </location>
</feature>
<dbReference type="Proteomes" id="UP000720189">
    <property type="component" value="Unassembled WGS sequence"/>
</dbReference>
<evidence type="ECO:0000313" key="2">
    <source>
        <dbReference type="EMBL" id="KAH7220441.1"/>
    </source>
</evidence>
<dbReference type="AlphaFoldDB" id="A0A9P9FXW6"/>
<accession>A0A9P9FXW6</accession>
<comment type="caution">
    <text evidence="2">The sequence shown here is derived from an EMBL/GenBank/DDBJ whole genome shotgun (WGS) entry which is preliminary data.</text>
</comment>
<gene>
    <name evidence="2" type="ORF">BKA55DRAFT_546223</name>
</gene>
<organism evidence="2 3">
    <name type="scientific">Fusarium redolens</name>
    <dbReference type="NCBI Taxonomy" id="48865"/>
    <lineage>
        <taxon>Eukaryota</taxon>
        <taxon>Fungi</taxon>
        <taxon>Dikarya</taxon>
        <taxon>Ascomycota</taxon>
        <taxon>Pezizomycotina</taxon>
        <taxon>Sordariomycetes</taxon>
        <taxon>Hypocreomycetidae</taxon>
        <taxon>Hypocreales</taxon>
        <taxon>Nectriaceae</taxon>
        <taxon>Fusarium</taxon>
        <taxon>Fusarium redolens species complex</taxon>
    </lineage>
</organism>
<proteinExistence type="predicted"/>
<dbReference type="OrthoDB" id="3485856at2759"/>
<sequence length="230" mass="25751">MPSATHGSFIWQLGANICDNLRDLGRENEQVCDFTNSISNVLSSNLFLRDYDSTQGSTGKVEALRMSDTQFQHESATYPGVIVEVALTQDAKRLARIAKDYIYLTEEAIQVVICINLNSDNDSTISVWEATYAPLPDTDQLELFYEEVVKREGALTLYLYDFALEEFHQGIPNLSFSIPYSRVAEMLNRAEMIQLNRNAAAENEPVSRGAKGRARSPESKPEAMPGEDKL</sequence>
<dbReference type="RefSeq" id="XP_046042045.1">
    <property type="nucleotide sequence ID" value="XM_046190892.1"/>
</dbReference>
<evidence type="ECO:0000313" key="3">
    <source>
        <dbReference type="Proteomes" id="UP000720189"/>
    </source>
</evidence>
<feature type="compositionally biased region" description="Basic and acidic residues" evidence="1">
    <location>
        <begin position="215"/>
        <end position="230"/>
    </location>
</feature>
<dbReference type="GeneID" id="70220846"/>
<evidence type="ECO:0000256" key="1">
    <source>
        <dbReference type="SAM" id="MobiDB-lite"/>
    </source>
</evidence>
<protein>
    <submittedName>
        <fullName evidence="2">Uncharacterized protein</fullName>
    </submittedName>
</protein>
<name>A0A9P9FXW6_FUSRE</name>